<dbReference type="Gene3D" id="3.20.20.10">
    <property type="entry name" value="Alanine racemase"/>
    <property type="match status" value="1"/>
</dbReference>
<feature type="active site" description="Proton acceptor; specific for L-alanine" evidence="4">
    <location>
        <position position="270"/>
    </location>
</feature>
<dbReference type="Pfam" id="PF01168">
    <property type="entry name" value="Ala_racemase_N"/>
    <property type="match status" value="1"/>
</dbReference>
<dbReference type="NCBIfam" id="TIGR00492">
    <property type="entry name" value="alr"/>
    <property type="match status" value="1"/>
</dbReference>
<dbReference type="PROSITE" id="PS00395">
    <property type="entry name" value="ALANINE_RACEMASE"/>
    <property type="match status" value="1"/>
</dbReference>
<gene>
    <name evidence="8" type="primary">alr</name>
    <name evidence="8" type="ORF">ENI34_06430</name>
</gene>
<evidence type="ECO:0000313" key="9">
    <source>
        <dbReference type="Proteomes" id="UP000885826"/>
    </source>
</evidence>
<dbReference type="Gene3D" id="2.40.37.10">
    <property type="entry name" value="Lyase, Ornithine Decarboxylase, Chain A, domain 1"/>
    <property type="match status" value="1"/>
</dbReference>
<dbReference type="HAMAP" id="MF_01201">
    <property type="entry name" value="Ala_racemase"/>
    <property type="match status" value="1"/>
</dbReference>
<dbReference type="InterPro" id="IPR001608">
    <property type="entry name" value="Ala_racemase_N"/>
</dbReference>
<evidence type="ECO:0000256" key="4">
    <source>
        <dbReference type="HAMAP-Rule" id="MF_01201"/>
    </source>
</evidence>
<dbReference type="InterPro" id="IPR020622">
    <property type="entry name" value="Ala_racemase_pyridoxalP-BS"/>
</dbReference>
<reference evidence="8" key="1">
    <citation type="journal article" date="2020" name="mSystems">
        <title>Genome- and Community-Level Interaction Insights into Carbon Utilization and Element Cycling Functions of Hydrothermarchaeota in Hydrothermal Sediment.</title>
        <authorList>
            <person name="Zhou Z."/>
            <person name="Liu Y."/>
            <person name="Xu W."/>
            <person name="Pan J."/>
            <person name="Luo Z.H."/>
            <person name="Li M."/>
        </authorList>
    </citation>
    <scope>NUCLEOTIDE SEQUENCE</scope>
    <source>
        <strain evidence="8">HyVt-388</strain>
    </source>
</reference>
<dbReference type="SMART" id="SM01005">
    <property type="entry name" value="Ala_racemase_C"/>
    <property type="match status" value="1"/>
</dbReference>
<evidence type="ECO:0000256" key="2">
    <source>
        <dbReference type="ARBA" id="ARBA00022898"/>
    </source>
</evidence>
<dbReference type="Pfam" id="PF00842">
    <property type="entry name" value="Ala_racemase_C"/>
    <property type="match status" value="1"/>
</dbReference>
<comment type="cofactor">
    <cofactor evidence="1 4 5">
        <name>pyridoxal 5'-phosphate</name>
        <dbReference type="ChEBI" id="CHEBI:597326"/>
    </cofactor>
</comment>
<dbReference type="SUPFAM" id="SSF51419">
    <property type="entry name" value="PLP-binding barrel"/>
    <property type="match status" value="1"/>
</dbReference>
<accession>A0A9C9K044</accession>
<comment type="similarity">
    <text evidence="4">Belongs to the alanine racemase family.</text>
</comment>
<keyword evidence="2 4" id="KW-0663">Pyridoxal phosphate</keyword>
<dbReference type="PRINTS" id="PR00992">
    <property type="entry name" value="ALARACEMASE"/>
</dbReference>
<evidence type="ECO:0000256" key="5">
    <source>
        <dbReference type="PIRSR" id="PIRSR600821-50"/>
    </source>
</evidence>
<feature type="modified residue" description="N6-(pyridoxal phosphate)lysine" evidence="4 5">
    <location>
        <position position="44"/>
    </location>
</feature>
<dbReference type="EMBL" id="DRIG01000067">
    <property type="protein sequence ID" value="HEC78762.1"/>
    <property type="molecule type" value="Genomic_DNA"/>
</dbReference>
<dbReference type="InterPro" id="IPR000821">
    <property type="entry name" value="Ala_racemase"/>
</dbReference>
<evidence type="ECO:0000256" key="1">
    <source>
        <dbReference type="ARBA" id="ARBA00001933"/>
    </source>
</evidence>
<evidence type="ECO:0000259" key="7">
    <source>
        <dbReference type="SMART" id="SM01005"/>
    </source>
</evidence>
<dbReference type="SUPFAM" id="SSF50621">
    <property type="entry name" value="Alanine racemase C-terminal domain-like"/>
    <property type="match status" value="1"/>
</dbReference>
<evidence type="ECO:0000256" key="6">
    <source>
        <dbReference type="PIRSR" id="PIRSR600821-52"/>
    </source>
</evidence>
<dbReference type="GO" id="GO:0005829">
    <property type="term" value="C:cytosol"/>
    <property type="evidence" value="ECO:0007669"/>
    <property type="project" value="TreeGrafter"/>
</dbReference>
<dbReference type="PANTHER" id="PTHR30511:SF0">
    <property type="entry name" value="ALANINE RACEMASE, CATABOLIC-RELATED"/>
    <property type="match status" value="1"/>
</dbReference>
<comment type="function">
    <text evidence="4">Catalyzes the interconversion of L-alanine and D-alanine. May also act on other amino acids.</text>
</comment>
<comment type="catalytic activity">
    <reaction evidence="4">
        <text>L-alanine = D-alanine</text>
        <dbReference type="Rhea" id="RHEA:20249"/>
        <dbReference type="ChEBI" id="CHEBI:57416"/>
        <dbReference type="ChEBI" id="CHEBI:57972"/>
        <dbReference type="EC" id="5.1.1.1"/>
    </reaction>
</comment>
<dbReference type="EC" id="5.1.1.1" evidence="4"/>
<dbReference type="InterPro" id="IPR009006">
    <property type="entry name" value="Ala_racemase/Decarboxylase_C"/>
</dbReference>
<feature type="binding site" evidence="4 6">
    <location>
        <position position="142"/>
    </location>
    <ligand>
        <name>substrate</name>
    </ligand>
</feature>
<proteinExistence type="inferred from homology"/>
<dbReference type="PANTHER" id="PTHR30511">
    <property type="entry name" value="ALANINE RACEMASE"/>
    <property type="match status" value="1"/>
</dbReference>
<feature type="binding site" evidence="4 6">
    <location>
        <position position="318"/>
    </location>
    <ligand>
        <name>substrate</name>
    </ligand>
</feature>
<sequence>MYIFILMNVTEGRVWAEISLDSLVNNYKIIKRRVKKAKIMAAIKADAYGHGAVEVARTLESEGLDFFGVASVEEGVELRQAGILSKILVLSPILYQQIDTVIEFNLIPTISELGFFSVLVKRLKKLRKNLSVHIEVDTGMTRTGLPYDKAISAVRKIRNSPYVTIEGLFSHFPLADTDGSFTKKQIKELSSLIKNLRNEKISPCFVHLANSSGIFKHPDAHFKLVRPGIALYGLTASPSLCYSKALKPVMALKTRVVNLRTVKADTPVSYGHTFFTRKRSRIATISVGYGDGYPRALSNIGEVLIRGRRAPIVGTICMDLIMVDVSNIRGVKIGDIVTLIGRDGEEEITAEECARKVGTIVYEITSGIGPRVARVFKYNDRFISVRNLLGRWRYD</sequence>
<name>A0A9C9K044_UNCW3</name>
<dbReference type="GO" id="GO:0030632">
    <property type="term" value="P:D-alanine biosynthetic process"/>
    <property type="evidence" value="ECO:0007669"/>
    <property type="project" value="UniProtKB-UniRule"/>
</dbReference>
<dbReference type="AlphaFoldDB" id="A0A9C9K044"/>
<organism evidence="8 9">
    <name type="scientific">candidate division WOR-3 bacterium</name>
    <dbReference type="NCBI Taxonomy" id="2052148"/>
    <lineage>
        <taxon>Bacteria</taxon>
        <taxon>Bacteria division WOR-3</taxon>
    </lineage>
</organism>
<dbReference type="InterPro" id="IPR011079">
    <property type="entry name" value="Ala_racemase_C"/>
</dbReference>
<dbReference type="GO" id="GO:0008784">
    <property type="term" value="F:alanine racemase activity"/>
    <property type="evidence" value="ECO:0007669"/>
    <property type="project" value="UniProtKB-UniRule"/>
</dbReference>
<evidence type="ECO:0000256" key="3">
    <source>
        <dbReference type="ARBA" id="ARBA00023235"/>
    </source>
</evidence>
<feature type="active site" description="Proton acceptor; specific for D-alanine" evidence="4">
    <location>
        <position position="44"/>
    </location>
</feature>
<comment type="caution">
    <text evidence="8">The sequence shown here is derived from an EMBL/GenBank/DDBJ whole genome shotgun (WGS) entry which is preliminary data.</text>
</comment>
<dbReference type="Proteomes" id="UP000885826">
    <property type="component" value="Unassembled WGS sequence"/>
</dbReference>
<dbReference type="CDD" id="cd00430">
    <property type="entry name" value="PLPDE_III_AR"/>
    <property type="match status" value="1"/>
</dbReference>
<dbReference type="GO" id="GO:0030170">
    <property type="term" value="F:pyridoxal phosphate binding"/>
    <property type="evidence" value="ECO:0007669"/>
    <property type="project" value="UniProtKB-UniRule"/>
</dbReference>
<dbReference type="FunFam" id="3.20.20.10:FF:000002">
    <property type="entry name" value="Alanine racemase"/>
    <property type="match status" value="1"/>
</dbReference>
<evidence type="ECO:0000313" key="8">
    <source>
        <dbReference type="EMBL" id="HEC78762.1"/>
    </source>
</evidence>
<dbReference type="InterPro" id="IPR029066">
    <property type="entry name" value="PLP-binding_barrel"/>
</dbReference>
<keyword evidence="3 4" id="KW-0413">Isomerase</keyword>
<protein>
    <recommendedName>
        <fullName evidence="4">Alanine racemase</fullName>
        <ecNumber evidence="4">5.1.1.1</ecNumber>
    </recommendedName>
</protein>
<comment type="pathway">
    <text evidence="4">Amino-acid biosynthesis; D-alanine biosynthesis; D-alanine from L-alanine: step 1/1.</text>
</comment>
<feature type="domain" description="Alanine racemase C-terminal" evidence="7">
    <location>
        <begin position="249"/>
        <end position="377"/>
    </location>
</feature>